<evidence type="ECO:0000313" key="1">
    <source>
        <dbReference type="EMBL" id="KIL13658.1"/>
    </source>
</evidence>
<dbReference type="Pfam" id="PF13079">
    <property type="entry name" value="DUF3916"/>
    <property type="match status" value="1"/>
</dbReference>
<dbReference type="AlphaFoldDB" id="A0AB34QRJ9"/>
<organism evidence="1 2">
    <name type="scientific">Bacillus pumilus</name>
    <name type="common">Bacillus mesentericus</name>
    <dbReference type="NCBI Taxonomy" id="1408"/>
    <lineage>
        <taxon>Bacteria</taxon>
        <taxon>Bacillati</taxon>
        <taxon>Bacillota</taxon>
        <taxon>Bacilli</taxon>
        <taxon>Bacillales</taxon>
        <taxon>Bacillaceae</taxon>
        <taxon>Bacillus</taxon>
    </lineage>
</organism>
<comment type="caution">
    <text evidence="1">The sequence shown here is derived from an EMBL/GenBank/DDBJ whole genome shotgun (WGS) entry which is preliminary data.</text>
</comment>
<name>A0AB34QRJ9_BACPU</name>
<sequence length="60" mass="7076">MFKGDSYIKDFFNRHDDDQRWLPLSDARNIQREWGLSVPKDRQTIGFKDIIADEYGISGL</sequence>
<dbReference type="Proteomes" id="UP000031978">
    <property type="component" value="Unassembled WGS sequence"/>
</dbReference>
<dbReference type="EMBL" id="JXCL01000038">
    <property type="protein sequence ID" value="KIL13658.1"/>
    <property type="molecule type" value="Genomic_DNA"/>
</dbReference>
<proteinExistence type="predicted"/>
<accession>A0AB34QRJ9</accession>
<reference evidence="1 2" key="1">
    <citation type="submission" date="2014-12" db="EMBL/GenBank/DDBJ databases">
        <title>Draft Genome Sequences of Five Spore-Forming Food Isolates of Bacillus pumilus.</title>
        <authorList>
            <person name="de Jong A."/>
            <person name="van Heel A.J."/>
            <person name="Montalban-Lopez M."/>
            <person name="Krawczyk A.O."/>
            <person name="Berendsen E.M."/>
            <person name="Wells-Bennik M."/>
            <person name="Kuipers O.P."/>
        </authorList>
    </citation>
    <scope>NUCLEOTIDE SEQUENCE [LARGE SCALE GENOMIC DNA]</scope>
    <source>
        <strain evidence="1 2">B4127</strain>
    </source>
</reference>
<dbReference type="InterPro" id="IPR025075">
    <property type="entry name" value="DUF3916"/>
</dbReference>
<evidence type="ECO:0000313" key="2">
    <source>
        <dbReference type="Proteomes" id="UP000031978"/>
    </source>
</evidence>
<gene>
    <name evidence="1" type="ORF">B4127_0670</name>
</gene>
<protein>
    <submittedName>
        <fullName evidence="1">Uncharacterized protein</fullName>
    </submittedName>
</protein>